<dbReference type="GeneTree" id="ENSGT00940000179044"/>
<reference evidence="3" key="2">
    <citation type="submission" date="2023-03" db="EMBL/GenBank/DDBJ databases">
        <authorList>
            <consortium name="Wellcome Sanger Institute Data Sharing"/>
        </authorList>
    </citation>
    <scope>NUCLEOTIDE SEQUENCE [LARGE SCALE GENOMIC DNA]</scope>
</reference>
<evidence type="ECO:0008006" key="4">
    <source>
        <dbReference type="Google" id="ProtNLM"/>
    </source>
</evidence>
<reference evidence="2" key="4">
    <citation type="submission" date="2025-09" db="UniProtKB">
        <authorList>
            <consortium name="Ensembl"/>
        </authorList>
    </citation>
    <scope>IDENTIFICATION</scope>
</reference>
<reference evidence="2 3" key="1">
    <citation type="submission" date="2018-05" db="EMBL/GenBank/DDBJ databases">
        <authorList>
            <person name="Datahose"/>
        </authorList>
    </citation>
    <scope>NUCLEOTIDE SEQUENCE</scope>
</reference>
<keyword evidence="3" id="KW-1185">Reference proteome</keyword>
<proteinExistence type="predicted"/>
<evidence type="ECO:0000256" key="1">
    <source>
        <dbReference type="SAM" id="Coils"/>
    </source>
</evidence>
<evidence type="ECO:0000313" key="3">
    <source>
        <dbReference type="Proteomes" id="UP000265100"/>
    </source>
</evidence>
<protein>
    <recommendedName>
        <fullName evidence="4">Myosin tail domain-containing protein</fullName>
    </recommendedName>
</protein>
<evidence type="ECO:0000313" key="2">
    <source>
        <dbReference type="Ensembl" id="ENSACLP00000057394.1"/>
    </source>
</evidence>
<organism evidence="2 3">
    <name type="scientific">Astatotilapia calliptera</name>
    <name type="common">Eastern happy</name>
    <name type="synonym">Chromis callipterus</name>
    <dbReference type="NCBI Taxonomy" id="8154"/>
    <lineage>
        <taxon>Eukaryota</taxon>
        <taxon>Metazoa</taxon>
        <taxon>Chordata</taxon>
        <taxon>Craniata</taxon>
        <taxon>Vertebrata</taxon>
        <taxon>Euteleostomi</taxon>
        <taxon>Actinopterygii</taxon>
        <taxon>Neopterygii</taxon>
        <taxon>Teleostei</taxon>
        <taxon>Neoteleostei</taxon>
        <taxon>Acanthomorphata</taxon>
        <taxon>Ovalentaria</taxon>
        <taxon>Cichlomorphae</taxon>
        <taxon>Cichliformes</taxon>
        <taxon>Cichlidae</taxon>
        <taxon>African cichlids</taxon>
        <taxon>Pseudocrenilabrinae</taxon>
        <taxon>Haplochromini</taxon>
        <taxon>Astatotilapia</taxon>
    </lineage>
</organism>
<reference evidence="2" key="3">
    <citation type="submission" date="2025-08" db="UniProtKB">
        <authorList>
            <consortium name="Ensembl"/>
        </authorList>
    </citation>
    <scope>IDENTIFICATION</scope>
</reference>
<feature type="coiled-coil region" evidence="1">
    <location>
        <begin position="12"/>
        <end position="89"/>
    </location>
</feature>
<keyword evidence="1" id="KW-0175">Coiled coil</keyword>
<name>A0AAX7TKE0_ASTCA</name>
<dbReference type="Proteomes" id="UP000265100">
    <property type="component" value="Chromosome 20"/>
</dbReference>
<accession>A0AAX7TKE0</accession>
<sequence length="114" mass="13016">MISDAPSKNQCCEMQQMCIDQLQQQLQNAKEELKKQAEEHEDEKEALRSEIKQLKGLKEQNEEKLMSLEKELNDTKASYIALLEEQKKENANFTQALGCSPDTPASSHIQNMCS</sequence>
<dbReference type="Ensembl" id="ENSACLT00000052503.1">
    <property type="protein sequence ID" value="ENSACLP00000057394.1"/>
    <property type="gene ID" value="ENSACLG00000030209.1"/>
</dbReference>
<dbReference type="AlphaFoldDB" id="A0AAX7TKE0"/>